<dbReference type="EMBL" id="SOCP01000001">
    <property type="protein sequence ID" value="TDV57943.1"/>
    <property type="molecule type" value="Genomic_DNA"/>
</dbReference>
<comment type="caution">
    <text evidence="1">The sequence shown here is derived from an EMBL/GenBank/DDBJ whole genome shotgun (WGS) entry which is preliminary data.</text>
</comment>
<gene>
    <name evidence="1" type="ORF">CLV71_101817</name>
</gene>
<reference evidence="1 2" key="1">
    <citation type="submission" date="2019-03" db="EMBL/GenBank/DDBJ databases">
        <title>Genomic Encyclopedia of Archaeal and Bacterial Type Strains, Phase II (KMG-II): from individual species to whole genera.</title>
        <authorList>
            <person name="Goeker M."/>
        </authorList>
    </citation>
    <scope>NUCLEOTIDE SEQUENCE [LARGE SCALE GENOMIC DNA]</scope>
    <source>
        <strain evidence="1 2">DSM 45499</strain>
    </source>
</reference>
<organism evidence="1 2">
    <name type="scientific">Actinophytocola oryzae</name>
    <dbReference type="NCBI Taxonomy" id="502181"/>
    <lineage>
        <taxon>Bacteria</taxon>
        <taxon>Bacillati</taxon>
        <taxon>Actinomycetota</taxon>
        <taxon>Actinomycetes</taxon>
        <taxon>Pseudonocardiales</taxon>
        <taxon>Pseudonocardiaceae</taxon>
    </lineage>
</organism>
<dbReference type="AlphaFoldDB" id="A0A4R7W5B9"/>
<proteinExistence type="predicted"/>
<accession>A0A4R7W5B9</accession>
<sequence length="103" mass="11293">MSVCVNTVLLRKLGSALEEWAQETAVDADPELANMPLLWMIDRNEIRGCPPSMCPPAEASARLARWASALGLISNVKSGKRSYVGRVDLWPVRLSGIAENRQS</sequence>
<dbReference type="Proteomes" id="UP000294927">
    <property type="component" value="Unassembled WGS sequence"/>
</dbReference>
<protein>
    <submittedName>
        <fullName evidence="1">Uncharacterized protein</fullName>
    </submittedName>
</protein>
<evidence type="ECO:0000313" key="2">
    <source>
        <dbReference type="Proteomes" id="UP000294927"/>
    </source>
</evidence>
<name>A0A4R7W5B9_9PSEU</name>
<evidence type="ECO:0000313" key="1">
    <source>
        <dbReference type="EMBL" id="TDV57943.1"/>
    </source>
</evidence>
<keyword evidence="2" id="KW-1185">Reference proteome</keyword>